<dbReference type="Proteomes" id="UP000182409">
    <property type="component" value="Unassembled WGS sequence"/>
</dbReference>
<dbReference type="EMBL" id="FNSD01000002">
    <property type="protein sequence ID" value="SEC87214.1"/>
    <property type="molecule type" value="Genomic_DNA"/>
</dbReference>
<accession>A0A1H4W3V6</accession>
<organism evidence="1 2">
    <name type="scientific">Terriglobus roseus</name>
    <dbReference type="NCBI Taxonomy" id="392734"/>
    <lineage>
        <taxon>Bacteria</taxon>
        <taxon>Pseudomonadati</taxon>
        <taxon>Acidobacteriota</taxon>
        <taxon>Terriglobia</taxon>
        <taxon>Terriglobales</taxon>
        <taxon>Acidobacteriaceae</taxon>
        <taxon>Terriglobus</taxon>
    </lineage>
</organism>
<reference evidence="1 2" key="1">
    <citation type="submission" date="2016-10" db="EMBL/GenBank/DDBJ databases">
        <authorList>
            <person name="de Groot N.N."/>
        </authorList>
    </citation>
    <scope>NUCLEOTIDE SEQUENCE [LARGE SCALE GENOMIC DNA]</scope>
    <source>
        <strain evidence="1 2">AB35.6</strain>
    </source>
</reference>
<dbReference type="AlphaFoldDB" id="A0A1H4W3V6"/>
<evidence type="ECO:0000313" key="2">
    <source>
        <dbReference type="Proteomes" id="UP000182409"/>
    </source>
</evidence>
<protein>
    <submittedName>
        <fullName evidence="1">Uncharacterized protein</fullName>
    </submittedName>
</protein>
<gene>
    <name evidence="1" type="ORF">SAMN05443244_4008</name>
</gene>
<proteinExistence type="predicted"/>
<evidence type="ECO:0000313" key="1">
    <source>
        <dbReference type="EMBL" id="SEC87214.1"/>
    </source>
</evidence>
<name>A0A1H4W3V6_9BACT</name>
<sequence>MRAFGPTTILRNTRIYRVFRGFPREFDEHLARPKVFHSCGRGAFGPTEASILPDDPEHLTRRAEHLARPRYENYSLRELILNGL</sequence>